<dbReference type="PROSITE" id="PS50006">
    <property type="entry name" value="FHA_DOMAIN"/>
    <property type="match status" value="1"/>
</dbReference>
<dbReference type="Gene3D" id="3.30.870.10">
    <property type="entry name" value="Endonuclease Chain A"/>
    <property type="match status" value="2"/>
</dbReference>
<name>A0ABM1V7M3_SOLPN</name>
<dbReference type="SUPFAM" id="SSF49879">
    <property type="entry name" value="SMAD/FHA domain"/>
    <property type="match status" value="1"/>
</dbReference>
<dbReference type="Gene3D" id="2.60.200.20">
    <property type="match status" value="1"/>
</dbReference>
<feature type="domain" description="FHA" evidence="3">
    <location>
        <begin position="67"/>
        <end position="128"/>
    </location>
</feature>
<dbReference type="PANTHER" id="PTHR12415">
    <property type="entry name" value="TYROSYL-DNA PHOSPHODIESTERASE 1"/>
    <property type="match status" value="1"/>
</dbReference>
<sequence length="1085" mass="120610">MKLYSDGSYPTNSKRHRLDFSLLPCKKTKANVLNSTCLHIKTLGIPLIQKTTGSSSDTIHLQPYKPYSIGRNYNRCDFIFEDHRVSNIHCQILFDPLNKKLYLCDGLFFGSTKFRASLNGVFINGVRVANDKVVEICIGDQVSLCCGSQGICCMGLQIGFCLQKVVFIQEVDDRNIVRKNDVLTTDCVPVGCGSYALAFKANVLLNMCREILSSNHPLSRIHKCVVLDYERGVRCHGKIGANEDFNFPGASVHGVHSGQKACRKEVFLVEGEPVQDPESDFLKDVALAIEVESCHLDEKGAKQVNNDGVSHENGVNAIGIEEALSQRFISKEVFGLLDDTMKEEDRTRAVPPPGKRFVLNRLASVGPPNFPEDPNAVSLPEILYPIENLEQLFIATFTADIPWFLSYCEIPADLPVTIACHNAERCWSSSPDKRSSKPYPDFPNLVVVYPPFPEVIAFGQDLRKSGIGCHHPKLLVLQRRDSLRVVVTSANLVAGQWCRVTNTIWWQDFPRLDIPDYLSLFTPISAVGNNGHLVSDFAAQLAGFMASLVADVPSQAHWILELTNYDFKGSVGYLVASVPGVHTSRIPCISKPKYFLGGDCLPELCQSVGSVEASVAGLSHLFRTSADLNGARLKKLATYLRKCGEDVYGMSEVILKRDPNIPADANAVSIHVPNPEDLSLGECVQLGFLPKNYAKWVAPLSDSGIFVFSAYIFPSEVLRAALEGSGSKVQLILHVSQGPSLSVIAEVIRAENVSAICSLIASLQRCWGIWRLQEVLGQFKWPEHLETDFVFGASSIGAINAKFLAAFSTAAGKRSSRFTESEESDPDWGCWSVSQELRNPSIRIIFPTIERVKNASSGILASRRILCFSQKTWHRLKTKGLLHDAVPYPGDRIGHPMHVKYSLRSPNNKKRGKQVARRRFQSRKDAPSFGWVYSGSHNFSEAAWGRQVSGLLGKKINANRSYSSLSSRLQVSNYELGILFITPPPDAQGKINQRTNLDDIVLPFVVPAPKYRPVDKPATPQEMREALIEQTKRRRDVFEAAKEADEWMQEEIPEEEEVIEATDFVVEEKEDEKAYAEKLWSQVDS</sequence>
<dbReference type="RefSeq" id="XP_027771741.1">
    <property type="nucleotide sequence ID" value="XM_027915940.1"/>
</dbReference>
<evidence type="ECO:0000256" key="1">
    <source>
        <dbReference type="ARBA" id="ARBA00022723"/>
    </source>
</evidence>
<dbReference type="SMART" id="SM00240">
    <property type="entry name" value="FHA"/>
    <property type="match status" value="1"/>
</dbReference>
<dbReference type="CDD" id="cd09123">
    <property type="entry name" value="PLDc_Tdp1_2"/>
    <property type="match status" value="1"/>
</dbReference>
<dbReference type="InterPro" id="IPR014905">
    <property type="entry name" value="HIRAN"/>
</dbReference>
<reference evidence="4" key="1">
    <citation type="journal article" date="2014" name="Nat. Genet.">
        <title>The genome of the stress-tolerant wild tomato species Solanum pennellii.</title>
        <authorList>
            <person name="Bolger A."/>
            <person name="Scossa F."/>
            <person name="Bolger M.E."/>
            <person name="Lanz C."/>
            <person name="Maumus F."/>
            <person name="Tohge T."/>
            <person name="Quesneville H."/>
            <person name="Alseekh S."/>
            <person name="Sorensen I."/>
            <person name="Lichtenstein G."/>
            <person name="Fich E.A."/>
            <person name="Conte M."/>
            <person name="Keller H."/>
            <person name="Schneeberger K."/>
            <person name="Schwacke R."/>
            <person name="Ofner I."/>
            <person name="Vrebalov J."/>
            <person name="Xu Y."/>
            <person name="Osorio S."/>
            <person name="Aflitos S.A."/>
            <person name="Schijlen E."/>
            <person name="Jimenez-Gomez J.M."/>
            <person name="Ryngajllo M."/>
            <person name="Kimura S."/>
            <person name="Kumar R."/>
            <person name="Koenig D."/>
            <person name="Headland L.R."/>
            <person name="Maloof J.N."/>
            <person name="Sinha N."/>
            <person name="van Ham R.C."/>
            <person name="Lankhorst R.K."/>
            <person name="Mao L."/>
            <person name="Vogel A."/>
            <person name="Arsova B."/>
            <person name="Panstruga R."/>
            <person name="Fei Z."/>
            <person name="Rose J.K."/>
            <person name="Zamir D."/>
            <person name="Carrari F."/>
            <person name="Giovannoni J.J."/>
            <person name="Weigel D."/>
            <person name="Usadel B."/>
            <person name="Fernie A.R."/>
        </authorList>
    </citation>
    <scope>NUCLEOTIDE SEQUENCE [LARGE SCALE GENOMIC DNA]</scope>
    <source>
        <strain evidence="4">cv. LA0716</strain>
    </source>
</reference>
<dbReference type="CDD" id="cd09122">
    <property type="entry name" value="PLDc_Tdp1_1"/>
    <property type="match status" value="1"/>
</dbReference>
<evidence type="ECO:0000313" key="4">
    <source>
        <dbReference type="Proteomes" id="UP000694930"/>
    </source>
</evidence>
<dbReference type="SUPFAM" id="SSF56024">
    <property type="entry name" value="Phospholipase D/nuclease"/>
    <property type="match status" value="2"/>
</dbReference>
<proteinExistence type="predicted"/>
<dbReference type="Proteomes" id="UP000694930">
    <property type="component" value="Chromosome 3"/>
</dbReference>
<dbReference type="Pfam" id="PF00498">
    <property type="entry name" value="FHA"/>
    <property type="match status" value="1"/>
</dbReference>
<dbReference type="PANTHER" id="PTHR12415:SF3">
    <property type="entry name" value="OS04G0403400 PROTEIN"/>
    <property type="match status" value="1"/>
</dbReference>
<evidence type="ECO:0000313" key="5">
    <source>
        <dbReference type="RefSeq" id="XP_027771741.1"/>
    </source>
</evidence>
<accession>A0ABM1V7M3</accession>
<dbReference type="Pfam" id="PF08797">
    <property type="entry name" value="HIRAN"/>
    <property type="match status" value="1"/>
</dbReference>
<organism evidence="4 5">
    <name type="scientific">Solanum pennellii</name>
    <name type="common">Tomato</name>
    <name type="synonym">Lycopersicon pennellii</name>
    <dbReference type="NCBI Taxonomy" id="28526"/>
    <lineage>
        <taxon>Eukaryota</taxon>
        <taxon>Viridiplantae</taxon>
        <taxon>Streptophyta</taxon>
        <taxon>Embryophyta</taxon>
        <taxon>Tracheophyta</taxon>
        <taxon>Spermatophyta</taxon>
        <taxon>Magnoliopsida</taxon>
        <taxon>eudicotyledons</taxon>
        <taxon>Gunneridae</taxon>
        <taxon>Pentapetalae</taxon>
        <taxon>asterids</taxon>
        <taxon>lamiids</taxon>
        <taxon>Solanales</taxon>
        <taxon>Solanaceae</taxon>
        <taxon>Solanoideae</taxon>
        <taxon>Solaneae</taxon>
        <taxon>Solanum</taxon>
        <taxon>Solanum subgen. Lycopersicon</taxon>
    </lineage>
</organism>
<reference evidence="5" key="2">
    <citation type="submission" date="2025-08" db="UniProtKB">
        <authorList>
            <consortium name="RefSeq"/>
        </authorList>
    </citation>
    <scope>IDENTIFICATION</scope>
</reference>
<dbReference type="GeneID" id="107012650"/>
<dbReference type="CDD" id="cd00060">
    <property type="entry name" value="FHA"/>
    <property type="match status" value="1"/>
</dbReference>
<keyword evidence="4" id="KW-1185">Reference proteome</keyword>
<keyword evidence="2" id="KW-0378">Hydrolase</keyword>
<gene>
    <name evidence="5" type="primary">LOC107012650</name>
</gene>
<dbReference type="InterPro" id="IPR008984">
    <property type="entry name" value="SMAD_FHA_dom_sf"/>
</dbReference>
<evidence type="ECO:0000256" key="2">
    <source>
        <dbReference type="ARBA" id="ARBA00022801"/>
    </source>
</evidence>
<dbReference type="Gene3D" id="3.30.70.2330">
    <property type="match status" value="1"/>
</dbReference>
<dbReference type="InterPro" id="IPR010347">
    <property type="entry name" value="Tdp1"/>
</dbReference>
<dbReference type="InterPro" id="IPR000253">
    <property type="entry name" value="FHA_dom"/>
</dbReference>
<protein>
    <submittedName>
        <fullName evidence="5">Uncharacterized protein LOC107012650 isoform X1</fullName>
    </submittedName>
</protein>
<keyword evidence="1" id="KW-0479">Metal-binding</keyword>
<dbReference type="Pfam" id="PF06087">
    <property type="entry name" value="Tyr-DNA_phospho"/>
    <property type="match status" value="2"/>
</dbReference>
<evidence type="ECO:0000259" key="3">
    <source>
        <dbReference type="PROSITE" id="PS50006"/>
    </source>
</evidence>